<evidence type="ECO:0000256" key="5">
    <source>
        <dbReference type="ARBA" id="ARBA00023014"/>
    </source>
</evidence>
<keyword evidence="8" id="KW-1185">Reference proteome</keyword>
<dbReference type="Pfam" id="PF12831">
    <property type="entry name" value="FAD_oxidored"/>
    <property type="match status" value="1"/>
</dbReference>
<evidence type="ECO:0000256" key="3">
    <source>
        <dbReference type="ARBA" id="ARBA00023002"/>
    </source>
</evidence>
<dbReference type="PANTHER" id="PTHR43498">
    <property type="entry name" value="FERREDOXIN:COB-COM HETERODISULFIDE REDUCTASE SUBUNIT A"/>
    <property type="match status" value="1"/>
</dbReference>
<evidence type="ECO:0000256" key="4">
    <source>
        <dbReference type="ARBA" id="ARBA00023004"/>
    </source>
</evidence>
<proteinExistence type="predicted"/>
<dbReference type="PANTHER" id="PTHR43498:SF1">
    <property type="entry name" value="COB--COM HETERODISULFIDE REDUCTASE IRON-SULFUR SUBUNIT A"/>
    <property type="match status" value="1"/>
</dbReference>
<evidence type="ECO:0000256" key="2">
    <source>
        <dbReference type="ARBA" id="ARBA00022723"/>
    </source>
</evidence>
<keyword evidence="4" id="KW-0408">Iron</keyword>
<dbReference type="Proteomes" id="UP001200430">
    <property type="component" value="Unassembled WGS sequence"/>
</dbReference>
<keyword evidence="1" id="KW-0004">4Fe-4S</keyword>
<dbReference type="RefSeq" id="WP_236100127.1">
    <property type="nucleotide sequence ID" value="NZ_JAKGUD010000015.1"/>
</dbReference>
<feature type="chain" id="PRO_5046624574" evidence="6">
    <location>
        <begin position="23"/>
        <end position="659"/>
    </location>
</feature>
<keyword evidence="6" id="KW-0732">Signal</keyword>
<sequence length="659" mass="72574">MRVFLYSVLCSVLFTTVLCPTADSEVRSGEYDVIVVGAGSGGTAAAIQAARCGASVALVDETGWIGGQITAAAVSTMDDVGHNRSGLYLEFIRRVRESYGATGTDVNICYWGNDTIATEPKVAEEIFLDMLRGAAPGKVELFLHRTPEAVLTEENRVTGIILKDGDSGTIMLKGKVTIDATECGDLLPMTPARYRAGNSLSTNLDMDGEIQDITWVAVIKSEDSIPEELKVKRPDGYDRDVGRFRRVVTTDGATWPGQAPFDFASHKAYRALPDRGNPHRIEGGESETWPYITRTCVNWANDVPANGPDHVGLTVRYLEDKDYRRLVNGEAIGRTLRFIHYVQTELGLSNWTVDRSQGYGERGDRIRDRALYLDESNDAVLNHFPPIPYVRESRRIVGIETMTAKTVARDIRLGRAVENRTNSIALGEYPLDIHGSRVPGSLESDLGESMADYPGEWRSDEGVFQVPYGALIPETVDGLLAAEKNISVSRLVNGATRLQPITILTGQAAGAIAALSSLSHRDPRNLPVISVQDVLLRGKSALSLYSFFDVQPDHPHWRGVQGATLYGYFDPMTPVIFGTSLPVEERHMSYMISRAFYVRDLEGGDLFVSRSDFVERLKKTAPRWEPSSMDWDGPPEELISRGEAVTAVWDALVQSVPLR</sequence>
<evidence type="ECO:0000256" key="6">
    <source>
        <dbReference type="SAM" id="SignalP"/>
    </source>
</evidence>
<evidence type="ECO:0000256" key="1">
    <source>
        <dbReference type="ARBA" id="ARBA00022485"/>
    </source>
</evidence>
<dbReference type="SUPFAM" id="SSF51905">
    <property type="entry name" value="FAD/NAD(P)-binding domain"/>
    <property type="match status" value="1"/>
</dbReference>
<dbReference type="InterPro" id="IPR039650">
    <property type="entry name" value="HdrA-like"/>
</dbReference>
<gene>
    <name evidence="7" type="ORF">L2W38_11455</name>
</gene>
<comment type="caution">
    <text evidence="7">The sequence shown here is derived from an EMBL/GenBank/DDBJ whole genome shotgun (WGS) entry which is preliminary data.</text>
</comment>
<reference evidence="7 8" key="1">
    <citation type="submission" date="2022-01" db="EMBL/GenBank/DDBJ databases">
        <title>Dethiosulfovibrio faecalis sp. nov., a novel proteolytic, non-sulfur-reducing bacterium isolated from a marine aquaculture solid waste bioreactor.</title>
        <authorList>
            <person name="Grabowski S."/>
            <person name="Apolinario E."/>
            <person name="Schneider N."/>
            <person name="Marshall C.W."/>
            <person name="Sowers K.R."/>
        </authorList>
    </citation>
    <scope>NUCLEOTIDE SEQUENCE [LARGE SCALE GENOMIC DNA]</scope>
    <source>
        <strain evidence="7 8">DSM 12537</strain>
    </source>
</reference>
<feature type="signal peptide" evidence="6">
    <location>
        <begin position="1"/>
        <end position="22"/>
    </location>
</feature>
<keyword evidence="3" id="KW-0560">Oxidoreductase</keyword>
<accession>A0ABS9EQG1</accession>
<evidence type="ECO:0000313" key="8">
    <source>
        <dbReference type="Proteomes" id="UP001200430"/>
    </source>
</evidence>
<organism evidence="7 8">
    <name type="scientific">Dethiosulfovibrio marinus</name>
    <dbReference type="NCBI Taxonomy" id="133532"/>
    <lineage>
        <taxon>Bacteria</taxon>
        <taxon>Thermotogati</taxon>
        <taxon>Synergistota</taxon>
        <taxon>Synergistia</taxon>
        <taxon>Synergistales</taxon>
        <taxon>Dethiosulfovibrionaceae</taxon>
        <taxon>Dethiosulfovibrio</taxon>
    </lineage>
</organism>
<dbReference type="Gene3D" id="3.50.50.60">
    <property type="entry name" value="FAD/NAD(P)-binding domain"/>
    <property type="match status" value="1"/>
</dbReference>
<name>A0ABS9EQG1_9BACT</name>
<keyword evidence="2" id="KW-0479">Metal-binding</keyword>
<dbReference type="EMBL" id="JAKGUD010000015">
    <property type="protein sequence ID" value="MCF4143428.1"/>
    <property type="molecule type" value="Genomic_DNA"/>
</dbReference>
<dbReference type="InterPro" id="IPR036188">
    <property type="entry name" value="FAD/NAD-bd_sf"/>
</dbReference>
<evidence type="ECO:0000313" key="7">
    <source>
        <dbReference type="EMBL" id="MCF4143428.1"/>
    </source>
</evidence>
<keyword evidence="5" id="KW-0411">Iron-sulfur</keyword>
<protein>
    <submittedName>
        <fullName evidence="7">FAD-dependent oxidoreductase</fullName>
    </submittedName>
</protein>